<accession>A0A5P8VSR5</accession>
<name>A0A5P8VSR5_9NOSO</name>
<dbReference type="EMBL" id="CP045226">
    <property type="protein sequence ID" value="QFS43498.1"/>
    <property type="molecule type" value="Genomic_DNA"/>
</dbReference>
<dbReference type="KEGG" id="nsh:GXM_00971"/>
<keyword evidence="2" id="KW-1185">Reference proteome</keyword>
<evidence type="ECO:0000313" key="1">
    <source>
        <dbReference type="EMBL" id="QFS43498.1"/>
    </source>
</evidence>
<gene>
    <name evidence="1" type="ORF">GXM_00971</name>
</gene>
<sequence>MAIQSQVPKSRLRLINPEVLNRQKPSLRLLSQLAILGF</sequence>
<reference evidence="1 2" key="1">
    <citation type="submission" date="2019-10" db="EMBL/GenBank/DDBJ databases">
        <title>Genomic and transcriptomic insights into the perfect genentic adaptation of a filamentous nitrogen-fixing cyanobacterium to rice fields.</title>
        <authorList>
            <person name="Chen Z."/>
        </authorList>
    </citation>
    <scope>NUCLEOTIDE SEQUENCE [LARGE SCALE GENOMIC DNA]</scope>
    <source>
        <strain evidence="1">CCNUC1</strain>
    </source>
</reference>
<protein>
    <submittedName>
        <fullName evidence="1">Uncharacterized protein</fullName>
    </submittedName>
</protein>
<dbReference type="AlphaFoldDB" id="A0A5P8VSR5"/>
<proteinExistence type="predicted"/>
<evidence type="ECO:0000313" key="2">
    <source>
        <dbReference type="Proteomes" id="UP000326678"/>
    </source>
</evidence>
<dbReference type="Proteomes" id="UP000326678">
    <property type="component" value="Chromosome Gxm1"/>
</dbReference>
<organism evidence="1 2">
    <name type="scientific">Nostoc sphaeroides CCNUC1</name>
    <dbReference type="NCBI Taxonomy" id="2653204"/>
    <lineage>
        <taxon>Bacteria</taxon>
        <taxon>Bacillati</taxon>
        <taxon>Cyanobacteriota</taxon>
        <taxon>Cyanophyceae</taxon>
        <taxon>Nostocales</taxon>
        <taxon>Nostocaceae</taxon>
        <taxon>Nostoc</taxon>
    </lineage>
</organism>